<evidence type="ECO:0000313" key="1">
    <source>
        <dbReference type="EMBL" id="TWT64339.1"/>
    </source>
</evidence>
<organism evidence="1 2">
    <name type="scientific">Rubinisphaera italica</name>
    <dbReference type="NCBI Taxonomy" id="2527969"/>
    <lineage>
        <taxon>Bacteria</taxon>
        <taxon>Pseudomonadati</taxon>
        <taxon>Planctomycetota</taxon>
        <taxon>Planctomycetia</taxon>
        <taxon>Planctomycetales</taxon>
        <taxon>Planctomycetaceae</taxon>
        <taxon>Rubinisphaera</taxon>
    </lineage>
</organism>
<gene>
    <name evidence="1" type="ORF">Pan54_51010</name>
</gene>
<protein>
    <submittedName>
        <fullName evidence="1">Uncharacterized protein</fullName>
    </submittedName>
</protein>
<evidence type="ECO:0000313" key="2">
    <source>
        <dbReference type="Proteomes" id="UP000316095"/>
    </source>
</evidence>
<keyword evidence="2" id="KW-1185">Reference proteome</keyword>
<reference evidence="1 2" key="1">
    <citation type="submission" date="2019-02" db="EMBL/GenBank/DDBJ databases">
        <title>Deep-cultivation of Planctomycetes and their phenomic and genomic characterization uncovers novel biology.</title>
        <authorList>
            <person name="Wiegand S."/>
            <person name="Jogler M."/>
            <person name="Boedeker C."/>
            <person name="Pinto D."/>
            <person name="Vollmers J."/>
            <person name="Rivas-Marin E."/>
            <person name="Kohn T."/>
            <person name="Peeters S.H."/>
            <person name="Heuer A."/>
            <person name="Rast P."/>
            <person name="Oberbeckmann S."/>
            <person name="Bunk B."/>
            <person name="Jeske O."/>
            <person name="Meyerdierks A."/>
            <person name="Storesund J.E."/>
            <person name="Kallscheuer N."/>
            <person name="Luecker S."/>
            <person name="Lage O.M."/>
            <person name="Pohl T."/>
            <person name="Merkel B.J."/>
            <person name="Hornburger P."/>
            <person name="Mueller R.-W."/>
            <person name="Bruemmer F."/>
            <person name="Labrenz M."/>
            <person name="Spormann A.M."/>
            <person name="Op Den Camp H."/>
            <person name="Overmann J."/>
            <person name="Amann R."/>
            <person name="Jetten M.S.M."/>
            <person name="Mascher T."/>
            <person name="Medema M.H."/>
            <person name="Devos D.P."/>
            <person name="Kaster A.-K."/>
            <person name="Ovreas L."/>
            <person name="Rohde M."/>
            <person name="Galperin M.Y."/>
            <person name="Jogler C."/>
        </authorList>
    </citation>
    <scope>NUCLEOTIDE SEQUENCE [LARGE SCALE GENOMIC DNA]</scope>
    <source>
        <strain evidence="1 2">Pan54</strain>
    </source>
</reference>
<sequence length="136" mass="15124">MPHKAVYIIMRKVVVKGVVTKDKETGWNHDATLYVSCADTCRQEHSVDMSPQLSHTVVSPLSFPLICPESECVLNPTLYAVQLPTQLAGTVSLFVRLREPPPHEPHFGCFYCPSDNGVLTRKSNKIATYNKVQVAV</sequence>
<dbReference type="AlphaFoldDB" id="A0A5C5XP45"/>
<comment type="caution">
    <text evidence="1">The sequence shown here is derived from an EMBL/GenBank/DDBJ whole genome shotgun (WGS) entry which is preliminary data.</text>
</comment>
<accession>A0A5C5XP45</accession>
<name>A0A5C5XP45_9PLAN</name>
<proteinExistence type="predicted"/>
<dbReference type="EMBL" id="SJPG01000001">
    <property type="protein sequence ID" value="TWT64339.1"/>
    <property type="molecule type" value="Genomic_DNA"/>
</dbReference>
<dbReference type="Proteomes" id="UP000316095">
    <property type="component" value="Unassembled WGS sequence"/>
</dbReference>